<evidence type="ECO:0000256" key="6">
    <source>
        <dbReference type="ARBA" id="ARBA00022532"/>
    </source>
</evidence>
<evidence type="ECO:0000256" key="12">
    <source>
        <dbReference type="PIRSR" id="PIRSR000102-2"/>
    </source>
</evidence>
<evidence type="ECO:0000256" key="8">
    <source>
        <dbReference type="ARBA" id="ARBA00023027"/>
    </source>
</evidence>
<sequence length="311" mass="34128">MKICIIGAAGGIGQPLSLMLTKQLPYGYILSLYDINPLINGIVKDLNHIPSNITIAGNYGDDLKLSLHQADIVLIAAGVTRKMGMERSDLLSVNADIICKLIQKIMIFCPEAMLGVITNPINTIVPIIVNKMKKIDISSKNRIFGITTLDVIRSNTFIGKLKHQKPYDINTIVVGGHSGATIIPLLSKIPNITFSAEEIQYLFNKIQNAGTEIIKAKNNSGSATLSMAYAAYKFCLSLIDALNGKNNVIECAYVESNCEYSSFFAYPVHIGKNGIQNILSIKPINQMEVDKIKNMLPILHLDISMSNKYIN</sequence>
<dbReference type="GO" id="GO:0006099">
    <property type="term" value="P:tricarboxylic acid cycle"/>
    <property type="evidence" value="ECO:0007669"/>
    <property type="project" value="UniProtKB-UniRule"/>
</dbReference>
<feature type="binding site" evidence="12">
    <location>
        <position position="87"/>
    </location>
    <ligand>
        <name>substrate</name>
    </ligand>
</feature>
<dbReference type="EMBL" id="AP028961">
    <property type="protein sequence ID" value="BET44537.1"/>
    <property type="molecule type" value="Genomic_DNA"/>
</dbReference>
<dbReference type="FunFam" id="3.90.110.10:FF:000001">
    <property type="entry name" value="Malate dehydrogenase"/>
    <property type="match status" value="1"/>
</dbReference>
<dbReference type="EC" id="1.1.1.37" evidence="4 10"/>
<dbReference type="Pfam" id="PF02866">
    <property type="entry name" value="Ldh_1_C"/>
    <property type="match status" value="1"/>
</dbReference>
<dbReference type="InterPro" id="IPR001236">
    <property type="entry name" value="Lactate/malate_DH_N"/>
</dbReference>
<dbReference type="SUPFAM" id="SSF51735">
    <property type="entry name" value="NAD(P)-binding Rossmann-fold domains"/>
    <property type="match status" value="1"/>
</dbReference>
<evidence type="ECO:0000256" key="1">
    <source>
        <dbReference type="ARBA" id="ARBA00003966"/>
    </source>
</evidence>
<feature type="binding site" evidence="12">
    <location>
        <position position="81"/>
    </location>
    <ligand>
        <name>substrate</name>
    </ligand>
</feature>
<name>A0AAT9G4B3_9ENTR</name>
<evidence type="ECO:0000256" key="2">
    <source>
        <dbReference type="ARBA" id="ARBA00008824"/>
    </source>
</evidence>
<dbReference type="PROSITE" id="PS00068">
    <property type="entry name" value="MDH"/>
    <property type="match status" value="1"/>
</dbReference>
<feature type="active site" description="Proton acceptor" evidence="11">
    <location>
        <position position="177"/>
    </location>
</feature>
<dbReference type="InterPro" id="IPR015955">
    <property type="entry name" value="Lactate_DH/Glyco_Ohase_4_C"/>
</dbReference>
<comment type="function">
    <text evidence="1">Catalyzes the reversible oxidation of malate to oxaloacetate.</text>
</comment>
<dbReference type="InterPro" id="IPR001252">
    <property type="entry name" value="Malate_DH_AS"/>
</dbReference>
<evidence type="ECO:0000256" key="3">
    <source>
        <dbReference type="ARBA" id="ARBA00011738"/>
    </source>
</evidence>
<proteinExistence type="inferred from homology"/>
<keyword evidence="7 15" id="KW-0560">Oxidoreductase</keyword>
<gene>
    <name evidence="18" type="primary">mdh</name>
    <name evidence="18" type="ORF">ACHINZ_2070</name>
</gene>
<feature type="domain" description="Lactate/malate dehydrogenase N-terminal" evidence="16">
    <location>
        <begin position="1"/>
        <end position="145"/>
    </location>
</feature>
<evidence type="ECO:0000256" key="5">
    <source>
        <dbReference type="ARBA" id="ARBA00020382"/>
    </source>
</evidence>
<evidence type="ECO:0000256" key="10">
    <source>
        <dbReference type="NCBIfam" id="TIGR01772"/>
    </source>
</evidence>
<comment type="similarity">
    <text evidence="2">Belongs to the LDH/MDH superfamily. MDH type 1 family.</text>
</comment>
<evidence type="ECO:0000313" key="18">
    <source>
        <dbReference type="EMBL" id="BET44537.1"/>
    </source>
</evidence>
<evidence type="ECO:0000256" key="4">
    <source>
        <dbReference type="ARBA" id="ARBA00012995"/>
    </source>
</evidence>
<dbReference type="GO" id="GO:0005737">
    <property type="term" value="C:cytoplasm"/>
    <property type="evidence" value="ECO:0007669"/>
    <property type="project" value="TreeGrafter"/>
</dbReference>
<feature type="domain" description="Lactate/malate dehydrogenase C-terminal" evidence="17">
    <location>
        <begin position="147"/>
        <end position="304"/>
    </location>
</feature>
<keyword evidence="8 13" id="KW-0520">NAD</keyword>
<evidence type="ECO:0000256" key="9">
    <source>
        <dbReference type="ARBA" id="ARBA00048313"/>
    </source>
</evidence>
<feature type="binding site" evidence="12">
    <location>
        <position position="153"/>
    </location>
    <ligand>
        <name>substrate</name>
    </ligand>
</feature>
<comment type="catalytic activity">
    <reaction evidence="9 14">
        <text>(S)-malate + NAD(+) = oxaloacetate + NADH + H(+)</text>
        <dbReference type="Rhea" id="RHEA:21432"/>
        <dbReference type="ChEBI" id="CHEBI:15378"/>
        <dbReference type="ChEBI" id="CHEBI:15589"/>
        <dbReference type="ChEBI" id="CHEBI:16452"/>
        <dbReference type="ChEBI" id="CHEBI:57540"/>
        <dbReference type="ChEBI" id="CHEBI:57945"/>
        <dbReference type="EC" id="1.1.1.37"/>
    </reaction>
</comment>
<dbReference type="PIRSF" id="PIRSF000102">
    <property type="entry name" value="Lac_mal_DH"/>
    <property type="match status" value="1"/>
</dbReference>
<keyword evidence="6 14" id="KW-0816">Tricarboxylic acid cycle</keyword>
<evidence type="ECO:0000256" key="15">
    <source>
        <dbReference type="RuleBase" id="RU003369"/>
    </source>
</evidence>
<feature type="binding site" evidence="13">
    <location>
        <begin position="117"/>
        <end position="119"/>
    </location>
    <ligand>
        <name>NAD(+)</name>
        <dbReference type="ChEBI" id="CHEBI:57540"/>
    </ligand>
</feature>
<protein>
    <recommendedName>
        <fullName evidence="5 10">Malate dehydrogenase</fullName>
        <ecNumber evidence="4 10">1.1.1.37</ecNumber>
    </recommendedName>
</protein>
<dbReference type="Gene3D" id="3.40.50.720">
    <property type="entry name" value="NAD(P)-binding Rossmann-like Domain"/>
    <property type="match status" value="1"/>
</dbReference>
<feature type="binding site" evidence="13">
    <location>
        <position position="94"/>
    </location>
    <ligand>
        <name>NAD(+)</name>
        <dbReference type="ChEBI" id="CHEBI:57540"/>
    </ligand>
</feature>
<dbReference type="PANTHER" id="PTHR11540">
    <property type="entry name" value="MALATE AND LACTATE DEHYDROGENASE"/>
    <property type="match status" value="1"/>
</dbReference>
<evidence type="ECO:0000256" key="14">
    <source>
        <dbReference type="RuleBase" id="RU000422"/>
    </source>
</evidence>
<feature type="binding site" evidence="13">
    <location>
        <position position="227"/>
    </location>
    <ligand>
        <name>NAD(+)</name>
        <dbReference type="ChEBI" id="CHEBI:57540"/>
    </ligand>
</feature>
<dbReference type="InterPro" id="IPR010097">
    <property type="entry name" value="Malate_DH_type1"/>
</dbReference>
<reference evidence="18" key="1">
    <citation type="journal article" date="2023" name="Front. Microbiol.">
        <title>Genome analysis of Candidatus Aschnera chinzeii, the bacterial endosymbiont of the blood-sucking bat fly Penicillidia jenynsii (Insecta: Diptera: Nycteribiidae).</title>
        <authorList>
            <person name="Koga R."/>
            <person name="Moriyama M."/>
            <person name="Nozaki T."/>
            <person name="Fukatsu T."/>
        </authorList>
    </citation>
    <scope>NUCLEOTIDE SEQUENCE</scope>
    <source>
        <strain evidence="18">Kw-01</strain>
    </source>
</reference>
<evidence type="ECO:0000259" key="16">
    <source>
        <dbReference type="Pfam" id="PF00056"/>
    </source>
</evidence>
<feature type="binding site" evidence="12">
    <location>
        <position position="119"/>
    </location>
    <ligand>
        <name>substrate</name>
    </ligand>
</feature>
<dbReference type="FunFam" id="3.40.50.720:FF:000268">
    <property type="entry name" value="Malate dehydrogenase"/>
    <property type="match status" value="1"/>
</dbReference>
<dbReference type="GO" id="GO:0030060">
    <property type="term" value="F:L-malate dehydrogenase (NAD+) activity"/>
    <property type="evidence" value="ECO:0007669"/>
    <property type="project" value="UniProtKB-UniRule"/>
</dbReference>
<evidence type="ECO:0000256" key="13">
    <source>
        <dbReference type="PIRSR" id="PIRSR000102-3"/>
    </source>
</evidence>
<evidence type="ECO:0000259" key="17">
    <source>
        <dbReference type="Pfam" id="PF02866"/>
    </source>
</evidence>
<dbReference type="Pfam" id="PF00056">
    <property type="entry name" value="Ldh_1_N"/>
    <property type="match status" value="1"/>
</dbReference>
<feature type="binding site" evidence="13">
    <location>
        <begin position="7"/>
        <end position="13"/>
    </location>
    <ligand>
        <name>NAD(+)</name>
        <dbReference type="ChEBI" id="CHEBI:57540"/>
    </ligand>
</feature>
<dbReference type="PANTHER" id="PTHR11540:SF16">
    <property type="entry name" value="MALATE DEHYDROGENASE, MITOCHONDRIAL"/>
    <property type="match status" value="1"/>
</dbReference>
<dbReference type="GO" id="GO:0006108">
    <property type="term" value="P:malate metabolic process"/>
    <property type="evidence" value="ECO:0007669"/>
    <property type="project" value="InterPro"/>
</dbReference>
<dbReference type="InterPro" id="IPR022383">
    <property type="entry name" value="Lactate/malate_DH_C"/>
</dbReference>
<feature type="binding site" evidence="13">
    <location>
        <position position="34"/>
    </location>
    <ligand>
        <name>NAD(+)</name>
        <dbReference type="ChEBI" id="CHEBI:57540"/>
    </ligand>
</feature>
<accession>A0AAT9G4B3</accession>
<organism evidence="18">
    <name type="scientific">Candidatus Aschnera chinzeii</name>
    <dbReference type="NCBI Taxonomy" id="1485666"/>
    <lineage>
        <taxon>Bacteria</taxon>
        <taxon>Pseudomonadati</taxon>
        <taxon>Pseudomonadota</taxon>
        <taxon>Gammaproteobacteria</taxon>
        <taxon>Enterobacterales</taxon>
        <taxon>Enterobacteriaceae</taxon>
        <taxon>Candidatus Aschnera</taxon>
    </lineage>
</organism>
<evidence type="ECO:0000256" key="11">
    <source>
        <dbReference type="PIRSR" id="PIRSR000102-1"/>
    </source>
</evidence>
<dbReference type="InterPro" id="IPR001557">
    <property type="entry name" value="L-lactate/malate_DH"/>
</dbReference>
<dbReference type="SUPFAM" id="SSF56327">
    <property type="entry name" value="LDH C-terminal domain-like"/>
    <property type="match status" value="1"/>
</dbReference>
<evidence type="ECO:0000256" key="7">
    <source>
        <dbReference type="ARBA" id="ARBA00023002"/>
    </source>
</evidence>
<comment type="subunit">
    <text evidence="3">Homodimer.</text>
</comment>
<dbReference type="NCBIfam" id="TIGR01772">
    <property type="entry name" value="MDH_euk_gproteo"/>
    <property type="match status" value="1"/>
</dbReference>
<dbReference type="Gene3D" id="3.90.110.10">
    <property type="entry name" value="Lactate dehydrogenase/glycoside hydrolase, family 4, C-terminal"/>
    <property type="match status" value="1"/>
</dbReference>
<reference evidence="18" key="2">
    <citation type="submission" date="2023-10" db="EMBL/GenBank/DDBJ databases">
        <authorList>
            <person name="Koga R."/>
            <person name="Fukatsu T."/>
        </authorList>
    </citation>
    <scope>NUCLEOTIDE SEQUENCE</scope>
    <source>
        <strain evidence="18">Kw-01</strain>
    </source>
</reference>
<dbReference type="InterPro" id="IPR036291">
    <property type="entry name" value="NAD(P)-bd_dom_sf"/>
</dbReference>
<dbReference type="AlphaFoldDB" id="A0AAT9G4B3"/>